<dbReference type="RefSeq" id="WP_227018848.1">
    <property type="nucleotide sequence ID" value="NZ_JAGSND010000008.1"/>
</dbReference>
<organism evidence="1 2">
    <name type="scientific">Sinanaerobacter chloroacetimidivorans</name>
    <dbReference type="NCBI Taxonomy" id="2818044"/>
    <lineage>
        <taxon>Bacteria</taxon>
        <taxon>Bacillati</taxon>
        <taxon>Bacillota</taxon>
        <taxon>Clostridia</taxon>
        <taxon>Peptostreptococcales</taxon>
        <taxon>Anaerovoracaceae</taxon>
        <taxon>Sinanaerobacter</taxon>
    </lineage>
</organism>
<dbReference type="Proteomes" id="UP000675664">
    <property type="component" value="Unassembled WGS sequence"/>
</dbReference>
<reference evidence="1" key="2">
    <citation type="submission" date="2021-04" db="EMBL/GenBank/DDBJ databases">
        <authorList>
            <person name="Liu J."/>
        </authorList>
    </citation>
    <scope>NUCLEOTIDE SEQUENCE</scope>
    <source>
        <strain evidence="1">BAD-6</strain>
    </source>
</reference>
<protein>
    <submittedName>
        <fullName evidence="1">Uncharacterized protein</fullName>
    </submittedName>
</protein>
<comment type="caution">
    <text evidence="1">The sequence shown here is derived from an EMBL/GenBank/DDBJ whole genome shotgun (WGS) entry which is preliminary data.</text>
</comment>
<keyword evidence="2" id="KW-1185">Reference proteome</keyword>
<accession>A0A8J7W4B8</accession>
<gene>
    <name evidence="1" type="ORF">KCX82_12565</name>
</gene>
<proteinExistence type="predicted"/>
<reference evidence="1" key="1">
    <citation type="submission" date="2021-04" db="EMBL/GenBank/DDBJ databases">
        <title>Sinoanaerobacter chloroacetimidivorans sp. nov., an obligate anaerobic bacterium isolated from anaerobic sludge.</title>
        <authorList>
            <person name="Bao Y."/>
        </authorList>
    </citation>
    <scope>NUCLEOTIDE SEQUENCE</scope>
    <source>
        <strain evidence="1">BAD-6</strain>
    </source>
</reference>
<evidence type="ECO:0000313" key="1">
    <source>
        <dbReference type="EMBL" id="MBR0598715.1"/>
    </source>
</evidence>
<name>A0A8J7W4B8_9FIRM</name>
<sequence>MKISLSNIDIFKVLDENNENAYYGCNQEWYTSEWQRRSGCGPSVACNIITYLHSEKPDLVHDISSKSKCLSFMEEIWEYVTPTEMGIPTTKLFYDRVLAYAEAKEFPIGYEFCDIPEEKTLRPPLQEMIDFIEKALIKNIPVAFLNLCNGCEENLDRWHWVTVISIDSTGDEKNAVIEILDEGKIKKIDLALWYHTTTQGGGFVCFI</sequence>
<dbReference type="EMBL" id="JAGSND010000008">
    <property type="protein sequence ID" value="MBR0598715.1"/>
    <property type="molecule type" value="Genomic_DNA"/>
</dbReference>
<evidence type="ECO:0000313" key="2">
    <source>
        <dbReference type="Proteomes" id="UP000675664"/>
    </source>
</evidence>
<dbReference type="AlphaFoldDB" id="A0A8J7W4B8"/>